<gene>
    <name evidence="2" type="ORF">NCTC13456_00523</name>
</gene>
<feature type="transmembrane region" description="Helical" evidence="1">
    <location>
        <begin position="254"/>
        <end position="272"/>
    </location>
</feature>
<accession>A0A376G0P2</accession>
<keyword evidence="1" id="KW-0472">Membrane</keyword>
<dbReference type="EMBL" id="UFXS01000001">
    <property type="protein sequence ID" value="STD53501.1"/>
    <property type="molecule type" value="Genomic_DNA"/>
</dbReference>
<dbReference type="InterPro" id="IPR045625">
    <property type="entry name" value="DUF6427"/>
</dbReference>
<sequence>MLVNLLDKRNFFIQIFIIVLFTLLGATNFNSIDLSNLEKLGVVLTILTIAFVGYIDNTNDLISTSSYPTFTYILWIMPFIAGLSDYRIAGSLLLVTYVTVQLLYFESEKNDTYNAFDIGVFMSFAILLSPPLIFLGIVVFTYFLTLRVVEPKIPILGFLGFILPILIVAQVSFLLDYYFMFDFYKEQLMLTIVHFEWKQLFLVPIVIILIYSIINHFKNVNKLTAQKKRIFLLMHFMFGTMLITYILYGGNNDAYLAFLGFSIMLMLTRYFSESKPKIEWLKEAFLWVFMICLLIYNFYDRIPRFFSLITEVSF</sequence>
<dbReference type="AlphaFoldDB" id="A0A376G0P2"/>
<evidence type="ECO:0000313" key="3">
    <source>
        <dbReference type="Proteomes" id="UP000254737"/>
    </source>
</evidence>
<keyword evidence="1" id="KW-0812">Transmembrane</keyword>
<feature type="transmembrane region" description="Helical" evidence="1">
    <location>
        <begin position="12"/>
        <end position="30"/>
    </location>
</feature>
<feature type="transmembrane region" description="Helical" evidence="1">
    <location>
        <begin position="284"/>
        <end position="299"/>
    </location>
</feature>
<dbReference type="Pfam" id="PF19992">
    <property type="entry name" value="DUF6427"/>
    <property type="match status" value="1"/>
</dbReference>
<proteinExistence type="predicted"/>
<feature type="transmembrane region" description="Helical" evidence="1">
    <location>
        <begin position="118"/>
        <end position="144"/>
    </location>
</feature>
<evidence type="ECO:0000313" key="2">
    <source>
        <dbReference type="EMBL" id="STD53501.1"/>
    </source>
</evidence>
<dbReference type="RefSeq" id="WP_114998549.1">
    <property type="nucleotide sequence ID" value="NZ_UFXS01000001.1"/>
</dbReference>
<feature type="transmembrane region" description="Helical" evidence="1">
    <location>
        <begin position="230"/>
        <end position="248"/>
    </location>
</feature>
<protein>
    <recommendedName>
        <fullName evidence="4">Beta-carotene 15,15'-monooxygenase</fullName>
    </recommendedName>
</protein>
<evidence type="ECO:0000256" key="1">
    <source>
        <dbReference type="SAM" id="Phobius"/>
    </source>
</evidence>
<name>A0A376G0P2_9FLAO</name>
<keyword evidence="1" id="KW-1133">Transmembrane helix</keyword>
<organism evidence="2 3">
    <name type="scientific">Empedobacter falsenii</name>
    <dbReference type="NCBI Taxonomy" id="343874"/>
    <lineage>
        <taxon>Bacteria</taxon>
        <taxon>Pseudomonadati</taxon>
        <taxon>Bacteroidota</taxon>
        <taxon>Flavobacteriia</taxon>
        <taxon>Flavobacteriales</taxon>
        <taxon>Weeksellaceae</taxon>
        <taxon>Empedobacter</taxon>
    </lineage>
</organism>
<evidence type="ECO:0008006" key="4">
    <source>
        <dbReference type="Google" id="ProtNLM"/>
    </source>
</evidence>
<reference evidence="2 3" key="1">
    <citation type="submission" date="2018-06" db="EMBL/GenBank/DDBJ databases">
        <authorList>
            <consortium name="Pathogen Informatics"/>
            <person name="Doyle S."/>
        </authorList>
    </citation>
    <scope>NUCLEOTIDE SEQUENCE [LARGE SCALE GENOMIC DNA]</scope>
    <source>
        <strain evidence="2 3">NCTC13456</strain>
    </source>
</reference>
<feature type="transmembrane region" description="Helical" evidence="1">
    <location>
        <begin position="156"/>
        <end position="180"/>
    </location>
</feature>
<feature type="transmembrane region" description="Helical" evidence="1">
    <location>
        <begin position="61"/>
        <end position="81"/>
    </location>
</feature>
<feature type="transmembrane region" description="Helical" evidence="1">
    <location>
        <begin position="37"/>
        <end position="55"/>
    </location>
</feature>
<feature type="transmembrane region" description="Helical" evidence="1">
    <location>
        <begin position="88"/>
        <end position="106"/>
    </location>
</feature>
<feature type="transmembrane region" description="Helical" evidence="1">
    <location>
        <begin position="200"/>
        <end position="218"/>
    </location>
</feature>
<dbReference type="Proteomes" id="UP000254737">
    <property type="component" value="Unassembled WGS sequence"/>
</dbReference>